<keyword evidence="5" id="KW-1185">Reference proteome</keyword>
<dbReference type="AlphaFoldDB" id="A0AA36MMK7"/>
<gene>
    <name evidence="4" type="ORF">EVOR1521_LOCUS3022</name>
</gene>
<evidence type="ECO:0000256" key="1">
    <source>
        <dbReference type="PROSITE-ProRule" id="PRU00175"/>
    </source>
</evidence>
<dbReference type="InterPro" id="IPR013083">
    <property type="entry name" value="Znf_RING/FYVE/PHD"/>
</dbReference>
<dbReference type="EMBL" id="CAUJNA010000175">
    <property type="protein sequence ID" value="CAJ1373108.1"/>
    <property type="molecule type" value="Genomic_DNA"/>
</dbReference>
<dbReference type="Pfam" id="PF13639">
    <property type="entry name" value="zf-RING_2"/>
    <property type="match status" value="1"/>
</dbReference>
<keyword evidence="1" id="KW-0862">Zinc</keyword>
<protein>
    <recommendedName>
        <fullName evidence="3">RING-type domain-containing protein</fullName>
    </recommendedName>
</protein>
<keyword evidence="2" id="KW-1133">Transmembrane helix</keyword>
<dbReference type="Proteomes" id="UP001178507">
    <property type="component" value="Unassembled WGS sequence"/>
</dbReference>
<evidence type="ECO:0000259" key="3">
    <source>
        <dbReference type="PROSITE" id="PS50089"/>
    </source>
</evidence>
<sequence>MSPEVATWWNSTQNVTITPRICHPQAKGLNDSHVEYLHLEVKAAQPFHYQGHNVQAIETTVVIPKGTKVKDCQFEFKEILMNLTGLDSGPLQALRLSCEVSALGVEGGGFPGVLALAFFGWLLMPCPLLLVPTTLMYSAARPIALAVALFIANVARCLRRRRRLWRLSSLGRRKVPVNVAYGEGEPCCICFGAEEEAIIALLPCRHSLHGGCYRSWICTDSYPSRDLICPICRRKVTGVGKLV</sequence>
<organism evidence="4 5">
    <name type="scientific">Effrenium voratum</name>
    <dbReference type="NCBI Taxonomy" id="2562239"/>
    <lineage>
        <taxon>Eukaryota</taxon>
        <taxon>Sar</taxon>
        <taxon>Alveolata</taxon>
        <taxon>Dinophyceae</taxon>
        <taxon>Suessiales</taxon>
        <taxon>Symbiodiniaceae</taxon>
        <taxon>Effrenium</taxon>
    </lineage>
</organism>
<feature type="transmembrane region" description="Helical" evidence="2">
    <location>
        <begin position="113"/>
        <end position="133"/>
    </location>
</feature>
<feature type="transmembrane region" description="Helical" evidence="2">
    <location>
        <begin position="139"/>
        <end position="158"/>
    </location>
</feature>
<dbReference type="SUPFAM" id="SSF57850">
    <property type="entry name" value="RING/U-box"/>
    <property type="match status" value="1"/>
</dbReference>
<evidence type="ECO:0000313" key="5">
    <source>
        <dbReference type="Proteomes" id="UP001178507"/>
    </source>
</evidence>
<dbReference type="SMART" id="SM00184">
    <property type="entry name" value="RING"/>
    <property type="match status" value="1"/>
</dbReference>
<keyword evidence="1" id="KW-0479">Metal-binding</keyword>
<evidence type="ECO:0000313" key="4">
    <source>
        <dbReference type="EMBL" id="CAJ1373108.1"/>
    </source>
</evidence>
<name>A0AA36MMK7_9DINO</name>
<reference evidence="4" key="1">
    <citation type="submission" date="2023-08" db="EMBL/GenBank/DDBJ databases">
        <authorList>
            <person name="Chen Y."/>
            <person name="Shah S."/>
            <person name="Dougan E. K."/>
            <person name="Thang M."/>
            <person name="Chan C."/>
        </authorList>
    </citation>
    <scope>NUCLEOTIDE SEQUENCE</scope>
</reference>
<proteinExistence type="predicted"/>
<dbReference type="Gene3D" id="3.30.40.10">
    <property type="entry name" value="Zinc/RING finger domain, C3HC4 (zinc finger)"/>
    <property type="match status" value="1"/>
</dbReference>
<keyword evidence="2" id="KW-0812">Transmembrane</keyword>
<evidence type="ECO:0000256" key="2">
    <source>
        <dbReference type="SAM" id="Phobius"/>
    </source>
</evidence>
<dbReference type="PROSITE" id="PS50089">
    <property type="entry name" value="ZF_RING_2"/>
    <property type="match status" value="1"/>
</dbReference>
<dbReference type="GO" id="GO:0008270">
    <property type="term" value="F:zinc ion binding"/>
    <property type="evidence" value="ECO:0007669"/>
    <property type="project" value="UniProtKB-KW"/>
</dbReference>
<comment type="caution">
    <text evidence="4">The sequence shown here is derived from an EMBL/GenBank/DDBJ whole genome shotgun (WGS) entry which is preliminary data.</text>
</comment>
<feature type="domain" description="RING-type" evidence="3">
    <location>
        <begin position="187"/>
        <end position="233"/>
    </location>
</feature>
<keyword evidence="2" id="KW-0472">Membrane</keyword>
<accession>A0AA36MMK7</accession>
<keyword evidence="1" id="KW-0863">Zinc-finger</keyword>
<dbReference type="InterPro" id="IPR001841">
    <property type="entry name" value="Znf_RING"/>
</dbReference>